<name>A0ACB1AZD3_MELEN</name>
<comment type="caution">
    <text evidence="1">The sequence shown here is derived from an EMBL/GenBank/DDBJ whole genome shotgun (WGS) entry which is preliminary data.</text>
</comment>
<accession>A0ACB1AZD3</accession>
<keyword evidence="2" id="KW-1185">Reference proteome</keyword>
<reference evidence="1" key="1">
    <citation type="submission" date="2023-11" db="EMBL/GenBank/DDBJ databases">
        <authorList>
            <person name="Poullet M."/>
        </authorList>
    </citation>
    <scope>NUCLEOTIDE SEQUENCE</scope>
    <source>
        <strain evidence="1">E1834</strain>
    </source>
</reference>
<organism evidence="1 2">
    <name type="scientific">Meloidogyne enterolobii</name>
    <name type="common">Root-knot nematode worm</name>
    <name type="synonym">Meloidogyne mayaguensis</name>
    <dbReference type="NCBI Taxonomy" id="390850"/>
    <lineage>
        <taxon>Eukaryota</taxon>
        <taxon>Metazoa</taxon>
        <taxon>Ecdysozoa</taxon>
        <taxon>Nematoda</taxon>
        <taxon>Chromadorea</taxon>
        <taxon>Rhabditida</taxon>
        <taxon>Tylenchina</taxon>
        <taxon>Tylenchomorpha</taxon>
        <taxon>Tylenchoidea</taxon>
        <taxon>Meloidogynidae</taxon>
        <taxon>Meloidogyninae</taxon>
        <taxon>Meloidogyne</taxon>
    </lineage>
</organism>
<evidence type="ECO:0000313" key="1">
    <source>
        <dbReference type="EMBL" id="CAK5114056.1"/>
    </source>
</evidence>
<sequence length="73" mass="8270">MPSFKNLSRQISNLSSASSTNPIDDALEKVGKKIKNWMLKSKEKVKEVGRDEKVKEVGRDMSEVVHRGGWKII</sequence>
<gene>
    <name evidence="1" type="ORF">MENTE1834_LOCUS45276</name>
</gene>
<dbReference type="EMBL" id="CAVMJV010000148">
    <property type="protein sequence ID" value="CAK5114056.1"/>
    <property type="molecule type" value="Genomic_DNA"/>
</dbReference>
<protein>
    <submittedName>
        <fullName evidence="1">Uncharacterized protein</fullName>
    </submittedName>
</protein>
<dbReference type="Proteomes" id="UP001497535">
    <property type="component" value="Unassembled WGS sequence"/>
</dbReference>
<evidence type="ECO:0000313" key="2">
    <source>
        <dbReference type="Proteomes" id="UP001497535"/>
    </source>
</evidence>
<proteinExistence type="predicted"/>